<comment type="caution">
    <text evidence="1">The sequence shown here is derived from an EMBL/GenBank/DDBJ whole genome shotgun (WGS) entry which is preliminary data.</text>
</comment>
<sequence>MVDVERILALAQQPARVRSSRERDAARLAALAGVESMPATPVAWSAARCVEGAHRAARDRQKGDVAQTCAVCPIQQDCFSIPKASAPAAVRAWRDRGGEK</sequence>
<gene>
    <name evidence="1" type="ORF">SAMN05216268_111276</name>
</gene>
<name>A0A9X8N0E6_9ACTN</name>
<organism evidence="1 2">
    <name type="scientific">Streptomyces yunnanensis</name>
    <dbReference type="NCBI Taxonomy" id="156453"/>
    <lineage>
        <taxon>Bacteria</taxon>
        <taxon>Bacillati</taxon>
        <taxon>Actinomycetota</taxon>
        <taxon>Actinomycetes</taxon>
        <taxon>Kitasatosporales</taxon>
        <taxon>Streptomycetaceae</taxon>
        <taxon>Streptomyces</taxon>
    </lineage>
</organism>
<dbReference type="AlphaFoldDB" id="A0A9X8N0E6"/>
<proteinExistence type="predicted"/>
<accession>A0A9X8N0E6</accession>
<evidence type="ECO:0000313" key="2">
    <source>
        <dbReference type="Proteomes" id="UP000184388"/>
    </source>
</evidence>
<reference evidence="2" key="1">
    <citation type="submission" date="2016-11" db="EMBL/GenBank/DDBJ databases">
        <authorList>
            <person name="Jaros S."/>
            <person name="Januszkiewicz K."/>
            <person name="Wedrychowicz H."/>
        </authorList>
    </citation>
    <scope>NUCLEOTIDE SEQUENCE [LARGE SCALE GENOMIC DNA]</scope>
    <source>
        <strain evidence="2">CGMCC 4.3555</strain>
    </source>
</reference>
<evidence type="ECO:0000313" key="1">
    <source>
        <dbReference type="EMBL" id="SHM51765.1"/>
    </source>
</evidence>
<dbReference type="EMBL" id="FRBK01000011">
    <property type="protein sequence ID" value="SHM51765.1"/>
    <property type="molecule type" value="Genomic_DNA"/>
</dbReference>
<protein>
    <submittedName>
        <fullName evidence="1">Uncharacterized protein</fullName>
    </submittedName>
</protein>
<dbReference type="Proteomes" id="UP000184388">
    <property type="component" value="Unassembled WGS sequence"/>
</dbReference>